<dbReference type="EMBL" id="BAAANY010000004">
    <property type="protein sequence ID" value="GAA1664018.1"/>
    <property type="molecule type" value="Genomic_DNA"/>
</dbReference>
<evidence type="ECO:0000256" key="1">
    <source>
        <dbReference type="SAM" id="Phobius"/>
    </source>
</evidence>
<organism evidence="2 3">
    <name type="scientific">Fodinicola feengrottensis</name>
    <dbReference type="NCBI Taxonomy" id="435914"/>
    <lineage>
        <taxon>Bacteria</taxon>
        <taxon>Bacillati</taxon>
        <taxon>Actinomycetota</taxon>
        <taxon>Actinomycetes</taxon>
        <taxon>Mycobacteriales</taxon>
        <taxon>Fodinicola</taxon>
    </lineage>
</organism>
<name>A0ABN2G231_9ACTN</name>
<dbReference type="Proteomes" id="UP001500618">
    <property type="component" value="Unassembled WGS sequence"/>
</dbReference>
<keyword evidence="1" id="KW-1133">Transmembrane helix</keyword>
<feature type="transmembrane region" description="Helical" evidence="1">
    <location>
        <begin position="147"/>
        <end position="167"/>
    </location>
</feature>
<keyword evidence="3" id="KW-1185">Reference proteome</keyword>
<dbReference type="Pfam" id="PF20128">
    <property type="entry name" value="DUF6518"/>
    <property type="match status" value="1"/>
</dbReference>
<comment type="caution">
    <text evidence="2">The sequence shown here is derived from an EMBL/GenBank/DDBJ whole genome shotgun (WGS) entry which is preliminary data.</text>
</comment>
<feature type="transmembrane region" description="Helical" evidence="1">
    <location>
        <begin position="119"/>
        <end position="141"/>
    </location>
</feature>
<feature type="transmembrane region" description="Helical" evidence="1">
    <location>
        <begin position="89"/>
        <end position="112"/>
    </location>
</feature>
<dbReference type="InterPro" id="IPR045393">
    <property type="entry name" value="DUF6518"/>
</dbReference>
<reference evidence="2 3" key="1">
    <citation type="journal article" date="2019" name="Int. J. Syst. Evol. Microbiol.">
        <title>The Global Catalogue of Microorganisms (GCM) 10K type strain sequencing project: providing services to taxonomists for standard genome sequencing and annotation.</title>
        <authorList>
            <consortium name="The Broad Institute Genomics Platform"/>
            <consortium name="The Broad Institute Genome Sequencing Center for Infectious Disease"/>
            <person name="Wu L."/>
            <person name="Ma J."/>
        </authorList>
    </citation>
    <scope>NUCLEOTIDE SEQUENCE [LARGE SCALE GENOMIC DNA]</scope>
    <source>
        <strain evidence="2 3">JCM 14718</strain>
    </source>
</reference>
<gene>
    <name evidence="2" type="ORF">GCM10009765_11920</name>
</gene>
<proteinExistence type="predicted"/>
<keyword evidence="1" id="KW-0472">Membrane</keyword>
<evidence type="ECO:0000313" key="2">
    <source>
        <dbReference type="EMBL" id="GAA1664018.1"/>
    </source>
</evidence>
<sequence>MKILLRSAIAVVIGLLLGIATSLLQTVLPAAVSPLANSGAPWALAGILVAYLFRRTGWEAVALGVFVLAGEVAGYYLTTVLRGFDVSFAAIGFWLVAAVVFGAIGGLAAGLLRGESPWWRLAGLAVPAGILLGEGAHLAFFVGQPELFWYGIGSMVLGAACGVVGAIRMGRTAAQWLAGCVGFVVVGLVITAVYGATALVV</sequence>
<evidence type="ECO:0000313" key="3">
    <source>
        <dbReference type="Proteomes" id="UP001500618"/>
    </source>
</evidence>
<feature type="transmembrane region" description="Helical" evidence="1">
    <location>
        <begin position="60"/>
        <end position="77"/>
    </location>
</feature>
<dbReference type="RefSeq" id="WP_163569765.1">
    <property type="nucleotide sequence ID" value="NZ_BAAANY010000004.1"/>
</dbReference>
<keyword evidence="1" id="KW-0812">Transmembrane</keyword>
<feature type="transmembrane region" description="Helical" evidence="1">
    <location>
        <begin position="34"/>
        <end position="53"/>
    </location>
</feature>
<protein>
    <submittedName>
        <fullName evidence="2">Uncharacterized protein</fullName>
    </submittedName>
</protein>
<feature type="transmembrane region" description="Helical" evidence="1">
    <location>
        <begin position="176"/>
        <end position="200"/>
    </location>
</feature>
<accession>A0ABN2G231</accession>